<evidence type="ECO:0000256" key="3">
    <source>
        <dbReference type="ARBA" id="ARBA00023098"/>
    </source>
</evidence>
<dbReference type="Pfam" id="PF01734">
    <property type="entry name" value="Patatin"/>
    <property type="match status" value="1"/>
</dbReference>
<keyword evidence="3 4" id="KW-0443">Lipid metabolism</keyword>
<dbReference type="AlphaFoldDB" id="A0AAD5UHH6"/>
<evidence type="ECO:0000256" key="1">
    <source>
        <dbReference type="ARBA" id="ARBA00022801"/>
    </source>
</evidence>
<dbReference type="InterPro" id="IPR021771">
    <property type="entry name" value="Triacylglycerol_lipase_N"/>
</dbReference>
<dbReference type="EMBL" id="JADGKB010000073">
    <property type="protein sequence ID" value="KAJ3255048.1"/>
    <property type="molecule type" value="Genomic_DNA"/>
</dbReference>
<feature type="active site" description="Proton acceptor" evidence="4">
    <location>
        <position position="316"/>
    </location>
</feature>
<proteinExistence type="predicted"/>
<dbReference type="GO" id="GO:0004806">
    <property type="term" value="F:triacylglycerol lipase activity"/>
    <property type="evidence" value="ECO:0007669"/>
    <property type="project" value="InterPro"/>
</dbReference>
<evidence type="ECO:0000256" key="4">
    <source>
        <dbReference type="PROSITE-ProRule" id="PRU01161"/>
    </source>
</evidence>
<feature type="domain" description="PNPLA" evidence="5">
    <location>
        <begin position="134"/>
        <end position="329"/>
    </location>
</feature>
<evidence type="ECO:0000259" key="5">
    <source>
        <dbReference type="PROSITE" id="PS51635"/>
    </source>
</evidence>
<dbReference type="InterPro" id="IPR016035">
    <property type="entry name" value="Acyl_Trfase/lysoPLipase"/>
</dbReference>
<reference evidence="6" key="1">
    <citation type="submission" date="2020-05" db="EMBL/GenBank/DDBJ databases">
        <title>Phylogenomic resolution of chytrid fungi.</title>
        <authorList>
            <person name="Stajich J.E."/>
            <person name="Amses K."/>
            <person name="Simmons R."/>
            <person name="Seto K."/>
            <person name="Myers J."/>
            <person name="Bonds A."/>
            <person name="Quandt C.A."/>
            <person name="Barry K."/>
            <person name="Liu P."/>
            <person name="Grigoriev I."/>
            <person name="Longcore J.E."/>
            <person name="James T.Y."/>
        </authorList>
    </citation>
    <scope>NUCLEOTIDE SEQUENCE</scope>
    <source>
        <strain evidence="6">PLAUS21</strain>
    </source>
</reference>
<dbReference type="InterPro" id="IPR002641">
    <property type="entry name" value="PNPLA_dom"/>
</dbReference>
<dbReference type="SUPFAM" id="SSF52151">
    <property type="entry name" value="FabD/lysophospholipase-like"/>
    <property type="match status" value="1"/>
</dbReference>
<feature type="short sequence motif" description="GXSXG" evidence="4">
    <location>
        <begin position="165"/>
        <end position="169"/>
    </location>
</feature>
<gene>
    <name evidence="6" type="ORF">HK103_006668</name>
</gene>
<evidence type="ECO:0000313" key="6">
    <source>
        <dbReference type="EMBL" id="KAJ3255048.1"/>
    </source>
</evidence>
<dbReference type="GO" id="GO:0016042">
    <property type="term" value="P:lipid catabolic process"/>
    <property type="evidence" value="ECO:0007669"/>
    <property type="project" value="UniProtKB-UniRule"/>
</dbReference>
<feature type="short sequence motif" description="GXGXXG" evidence="4">
    <location>
        <begin position="138"/>
        <end position="143"/>
    </location>
</feature>
<dbReference type="Gene3D" id="3.40.1090.10">
    <property type="entry name" value="Cytosolic phospholipase A2 catalytic domain"/>
    <property type="match status" value="2"/>
</dbReference>
<feature type="active site" description="Nucleophile" evidence="4">
    <location>
        <position position="167"/>
    </location>
</feature>
<name>A0AAD5UHH6_9FUNG</name>
<keyword evidence="7" id="KW-1185">Reference proteome</keyword>
<dbReference type="GO" id="GO:0006641">
    <property type="term" value="P:triglyceride metabolic process"/>
    <property type="evidence" value="ECO:0007669"/>
    <property type="project" value="UniProtKB-ARBA"/>
</dbReference>
<dbReference type="PANTHER" id="PTHR14226">
    <property type="entry name" value="NEUROPATHY TARGET ESTERASE/SWISS CHEESE D.MELANOGASTER"/>
    <property type="match status" value="1"/>
</dbReference>
<comment type="caution">
    <text evidence="4">Lacks conserved residue(s) required for the propagation of feature annotation.</text>
</comment>
<accession>A0AAD5UHH6</accession>
<dbReference type="PROSITE" id="PS51635">
    <property type="entry name" value="PNPLA"/>
    <property type="match status" value="1"/>
</dbReference>
<evidence type="ECO:0000313" key="7">
    <source>
        <dbReference type="Proteomes" id="UP001210925"/>
    </source>
</evidence>
<dbReference type="Pfam" id="PF11815">
    <property type="entry name" value="DUF3336"/>
    <property type="match status" value="1"/>
</dbReference>
<dbReference type="InterPro" id="IPR050301">
    <property type="entry name" value="NTE"/>
</dbReference>
<keyword evidence="2 4" id="KW-0442">Lipid degradation</keyword>
<comment type="caution">
    <text evidence="6">The sequence shown here is derived from an EMBL/GenBank/DDBJ whole genome shotgun (WGS) entry which is preliminary data.</text>
</comment>
<organism evidence="6 7">
    <name type="scientific">Boothiomyces macroporosus</name>
    <dbReference type="NCBI Taxonomy" id="261099"/>
    <lineage>
        <taxon>Eukaryota</taxon>
        <taxon>Fungi</taxon>
        <taxon>Fungi incertae sedis</taxon>
        <taxon>Chytridiomycota</taxon>
        <taxon>Chytridiomycota incertae sedis</taxon>
        <taxon>Chytridiomycetes</taxon>
        <taxon>Rhizophydiales</taxon>
        <taxon>Terramycetaceae</taxon>
        <taxon>Boothiomyces</taxon>
    </lineage>
</organism>
<evidence type="ECO:0000256" key="2">
    <source>
        <dbReference type="ARBA" id="ARBA00022963"/>
    </source>
</evidence>
<keyword evidence="1 4" id="KW-0378">Hydrolase</keyword>
<dbReference type="Proteomes" id="UP001210925">
    <property type="component" value="Unassembled WGS sequence"/>
</dbReference>
<dbReference type="PANTHER" id="PTHR14226:SF10">
    <property type="entry name" value="TRIACYLGLYCEROL LIPASE 4-RELATED"/>
    <property type="match status" value="1"/>
</dbReference>
<sequence>MDKACSYEQWAAAGYMLDREEGRDLWKFQEKSSDYDYELIKDRLAILKTIRKNYDLPAMVFNLRTSLCRNLGDMGNQKLYENTHQGTKLLIEDYIDEVTKQLNFICDVELEGVDIQEKLEFFRNTQKSFGRTALLLSGGGTFGLAHAGVCKALIEQKLLPKVITGSSAGSIVAAVVGTRTDNEMHHAINFNNINLNFFERPHERGNIFLKLSRFIKHGVVLDVEVFNECMKENIGDITFAEAYNRTRRILNITVSSSTNYEMPRLLNYLTAPNVLIRSAVAASSAVPFVYRSAPLLAKDSQKNIVPWNPSGHMWIDGSVEGDLPMQRISELFGVNHYCVSQTNPHIIPFLNPSGKPSTIITRTIKSIGSIISTEFSHRITQLFDLGLHNSLVLKGHAILCQKYVGDITIVPYFPWLEFPLVMSSPNVEMAKKYSREGERACWRNIAIIRNHCAIEQCINQNIMSLREQLVLNHKVKVVQELPAPIRQHSLLLPSRQAPLLPAQSLINLEVDKPEPVKLVRNHKSAGDVRAALGGLTAIPVTRAKPVATDPLFYLDLTFEESDED</sequence>
<protein>
    <recommendedName>
        <fullName evidence="5">PNPLA domain-containing protein</fullName>
    </recommendedName>
</protein>